<name>A0A4U0X7Y2_9PEZI</name>
<feature type="region of interest" description="Disordered" evidence="1">
    <location>
        <begin position="102"/>
        <end position="168"/>
    </location>
</feature>
<sequence>MVTKIELRVHAGAPSSRRDDDRYRALAEAYLNFTGQIVSQGDDSTQNEASNAAQVPQSDSPQDEAMDDSISILRYDETTYVEDTQLAYDALESQLQTSSLTIPDVTPLKRPLPHDFGEDSPWPENLDRHSPCAAKSSPALNGPSLHQSDSPASEGDAPRTTLEPPTPVLHRPVKKLRLQRRVPAAPVFKPFRSPLKRAASDQIRAITPETRTLDPQAGRLGVSESDQGFSQSSYLKTPMLVTPEQGWRARTEKRGTTAFQTRQAVKPPLLDDVDELTALGKPTRAQPGNQPNIPDYRERTPQRKPLVPYMPLPEGSPATGQHPLQLSSSAPDTTSELPTSYSLSDITSQSSRARLRNSQRSASDPGPIGDTSIGGSLEVSVRSSSQPARVERVTGTHDVVGKPTRSRPLKRSPQALDRGDREPRPKATDAIAPAGKRTPAKGLDISPLIDVPKPAERDSTLPGPAHLVVPSFDDLPLALHSPEPAVSIEKLVTHVTPALEWLAGERSVVKDCYNPVLVSRTVRSLERGYWLVDTSTWSHQLQHDFWRFLKNQVESGDAGWGVWCMREPGASGRSPPDQRFGGLGKVKVFCWGEIVKHIYLMLYAASNSKVRKAGLQWVDAGEEVVVQMRSGET</sequence>
<dbReference type="OrthoDB" id="5395975at2759"/>
<proteinExistence type="predicted"/>
<dbReference type="Proteomes" id="UP000309340">
    <property type="component" value="Unassembled WGS sequence"/>
</dbReference>
<dbReference type="STRING" id="329884.A0A4U0X7Y2"/>
<feature type="compositionally biased region" description="Polar residues" evidence="1">
    <location>
        <begin position="318"/>
        <end position="362"/>
    </location>
</feature>
<accession>A0A4U0X7Y2</accession>
<dbReference type="AlphaFoldDB" id="A0A4U0X7Y2"/>
<evidence type="ECO:0000313" key="3">
    <source>
        <dbReference type="Proteomes" id="UP000309340"/>
    </source>
</evidence>
<organism evidence="2 3">
    <name type="scientific">Friedmanniomyces simplex</name>
    <dbReference type="NCBI Taxonomy" id="329884"/>
    <lineage>
        <taxon>Eukaryota</taxon>
        <taxon>Fungi</taxon>
        <taxon>Dikarya</taxon>
        <taxon>Ascomycota</taxon>
        <taxon>Pezizomycotina</taxon>
        <taxon>Dothideomycetes</taxon>
        <taxon>Dothideomycetidae</taxon>
        <taxon>Mycosphaerellales</taxon>
        <taxon>Teratosphaeriaceae</taxon>
        <taxon>Friedmanniomyces</taxon>
    </lineage>
</organism>
<feature type="region of interest" description="Disordered" evidence="1">
    <location>
        <begin position="279"/>
        <end position="447"/>
    </location>
</feature>
<protein>
    <submittedName>
        <fullName evidence="2">Uncharacterized protein</fullName>
    </submittedName>
</protein>
<comment type="caution">
    <text evidence="2">The sequence shown here is derived from an EMBL/GenBank/DDBJ whole genome shotgun (WGS) entry which is preliminary data.</text>
</comment>
<reference evidence="2 3" key="1">
    <citation type="submission" date="2017-03" db="EMBL/GenBank/DDBJ databases">
        <title>Genomes of endolithic fungi from Antarctica.</title>
        <authorList>
            <person name="Coleine C."/>
            <person name="Masonjones S."/>
            <person name="Stajich J.E."/>
        </authorList>
    </citation>
    <scope>NUCLEOTIDE SEQUENCE [LARGE SCALE GENOMIC DNA]</scope>
    <source>
        <strain evidence="2 3">CCFEE 5184</strain>
    </source>
</reference>
<feature type="compositionally biased region" description="Polar residues" evidence="1">
    <location>
        <begin position="37"/>
        <end position="60"/>
    </location>
</feature>
<dbReference type="EMBL" id="NAJQ01000343">
    <property type="protein sequence ID" value="TKA71636.1"/>
    <property type="molecule type" value="Genomic_DNA"/>
</dbReference>
<keyword evidence="3" id="KW-1185">Reference proteome</keyword>
<evidence type="ECO:0000256" key="1">
    <source>
        <dbReference type="SAM" id="MobiDB-lite"/>
    </source>
</evidence>
<gene>
    <name evidence="2" type="ORF">B0A55_07572</name>
</gene>
<feature type="compositionally biased region" description="Basic and acidic residues" evidence="1">
    <location>
        <begin position="417"/>
        <end position="427"/>
    </location>
</feature>
<feature type="region of interest" description="Disordered" evidence="1">
    <location>
        <begin position="37"/>
        <end position="65"/>
    </location>
</feature>
<evidence type="ECO:0000313" key="2">
    <source>
        <dbReference type="EMBL" id="TKA71636.1"/>
    </source>
</evidence>